<evidence type="ECO:0000313" key="7">
    <source>
        <dbReference type="EMBL" id="ADK85974.1"/>
    </source>
</evidence>
<organism evidence="7 8">
    <name type="scientific">Desulfarculus baarsii (strain ATCC 33931 / DSM 2075 / LMG 7858 / VKM B-1802 / 2st14)</name>
    <dbReference type="NCBI Taxonomy" id="644282"/>
    <lineage>
        <taxon>Bacteria</taxon>
        <taxon>Pseudomonadati</taxon>
        <taxon>Thermodesulfobacteriota</taxon>
        <taxon>Desulfarculia</taxon>
        <taxon>Desulfarculales</taxon>
        <taxon>Desulfarculaceae</taxon>
        <taxon>Desulfarculus</taxon>
    </lineage>
</organism>
<dbReference type="Proteomes" id="UP000009047">
    <property type="component" value="Chromosome"/>
</dbReference>
<gene>
    <name evidence="7" type="ordered locus">Deba_2620</name>
</gene>
<evidence type="ECO:0000256" key="4">
    <source>
        <dbReference type="ARBA" id="ARBA00022989"/>
    </source>
</evidence>
<dbReference type="Pfam" id="PF04277">
    <property type="entry name" value="OAD_gamma"/>
    <property type="match status" value="1"/>
</dbReference>
<dbReference type="HOGENOM" id="CLU_2952855_0_0_7"/>
<dbReference type="RefSeq" id="WP_013259413.1">
    <property type="nucleotide sequence ID" value="NC_014365.1"/>
</dbReference>
<evidence type="ECO:0000256" key="3">
    <source>
        <dbReference type="ARBA" id="ARBA00022692"/>
    </source>
</evidence>
<dbReference type="InterPro" id="IPR005899">
    <property type="entry name" value="Na_pump_deCOase"/>
</dbReference>
<feature type="transmembrane region" description="Helical" evidence="6">
    <location>
        <begin position="12"/>
        <end position="35"/>
    </location>
</feature>
<sequence>MEPVNWGEAFRIVGGGLVVVFFIMSLLAIVTHYMGKIFQSVEAKKKALAKAAQATKEAK</sequence>
<reference evidence="7 8" key="1">
    <citation type="journal article" date="2010" name="Stand. Genomic Sci.">
        <title>Complete genome sequence of Desulfarculus baarsii type strain (2st14).</title>
        <authorList>
            <person name="Sun H."/>
            <person name="Spring S."/>
            <person name="Lapidus A."/>
            <person name="Davenport K."/>
            <person name="Del Rio T.G."/>
            <person name="Tice H."/>
            <person name="Nolan M."/>
            <person name="Copeland A."/>
            <person name="Cheng J.F."/>
            <person name="Lucas S."/>
            <person name="Tapia R."/>
            <person name="Goodwin L."/>
            <person name="Pitluck S."/>
            <person name="Ivanova N."/>
            <person name="Pagani I."/>
            <person name="Mavromatis K."/>
            <person name="Ovchinnikova G."/>
            <person name="Pati A."/>
            <person name="Chen A."/>
            <person name="Palaniappan K."/>
            <person name="Hauser L."/>
            <person name="Chang Y.J."/>
            <person name="Jeffries C.D."/>
            <person name="Detter J.C."/>
            <person name="Han C."/>
            <person name="Rohde M."/>
            <person name="Brambilla E."/>
            <person name="Goker M."/>
            <person name="Woyke T."/>
            <person name="Bristow J."/>
            <person name="Eisen J.A."/>
            <person name="Markowitz V."/>
            <person name="Hugenholtz P."/>
            <person name="Kyrpides N.C."/>
            <person name="Klenk H.P."/>
            <person name="Land M."/>
        </authorList>
    </citation>
    <scope>NUCLEOTIDE SEQUENCE [LARGE SCALE GENOMIC DNA]</scope>
    <source>
        <strain evidence="8">ATCC 33931 / DSM 2075 / LMG 7858 / VKM B-1802 / 2st14</strain>
    </source>
</reference>
<dbReference type="GO" id="GO:0015081">
    <property type="term" value="F:sodium ion transmembrane transporter activity"/>
    <property type="evidence" value="ECO:0007669"/>
    <property type="project" value="InterPro"/>
</dbReference>
<name>E1QK81_DESB2</name>
<dbReference type="AlphaFoldDB" id="E1QK81"/>
<protein>
    <submittedName>
        <fullName evidence="7">Sodium pump decarboxylase gamma subunit</fullName>
    </submittedName>
</protein>
<keyword evidence="8" id="KW-1185">Reference proteome</keyword>
<dbReference type="GO" id="GO:0036376">
    <property type="term" value="P:sodium ion export across plasma membrane"/>
    <property type="evidence" value="ECO:0007669"/>
    <property type="project" value="InterPro"/>
</dbReference>
<evidence type="ECO:0000256" key="1">
    <source>
        <dbReference type="ARBA" id="ARBA00004236"/>
    </source>
</evidence>
<comment type="subcellular location">
    <subcellularLocation>
        <location evidence="1">Cell membrane</location>
    </subcellularLocation>
</comment>
<dbReference type="EMBL" id="CP002085">
    <property type="protein sequence ID" value="ADK85974.1"/>
    <property type="molecule type" value="Genomic_DNA"/>
</dbReference>
<proteinExistence type="predicted"/>
<dbReference type="STRING" id="644282.Deba_2620"/>
<evidence type="ECO:0000256" key="2">
    <source>
        <dbReference type="ARBA" id="ARBA00022475"/>
    </source>
</evidence>
<keyword evidence="4 6" id="KW-1133">Transmembrane helix</keyword>
<evidence type="ECO:0000256" key="6">
    <source>
        <dbReference type="SAM" id="Phobius"/>
    </source>
</evidence>
<keyword evidence="2" id="KW-1003">Cell membrane</keyword>
<dbReference type="GO" id="GO:0005886">
    <property type="term" value="C:plasma membrane"/>
    <property type="evidence" value="ECO:0007669"/>
    <property type="project" value="UniProtKB-SubCell"/>
</dbReference>
<keyword evidence="3 6" id="KW-0812">Transmembrane</keyword>
<dbReference type="KEGG" id="dbr:Deba_2620"/>
<accession>E1QK81</accession>
<evidence type="ECO:0000313" key="8">
    <source>
        <dbReference type="Proteomes" id="UP000009047"/>
    </source>
</evidence>
<evidence type="ECO:0000256" key="5">
    <source>
        <dbReference type="ARBA" id="ARBA00023136"/>
    </source>
</evidence>
<keyword evidence="5 6" id="KW-0472">Membrane</keyword>